<dbReference type="Proteomes" id="UP000664628">
    <property type="component" value="Unassembled WGS sequence"/>
</dbReference>
<dbReference type="Pfam" id="PF19666">
    <property type="entry name" value="DUF6169"/>
    <property type="match status" value="1"/>
</dbReference>
<organism evidence="1 2">
    <name type="scientific">Fibrella forsythiae</name>
    <dbReference type="NCBI Taxonomy" id="2817061"/>
    <lineage>
        <taxon>Bacteria</taxon>
        <taxon>Pseudomonadati</taxon>
        <taxon>Bacteroidota</taxon>
        <taxon>Cytophagia</taxon>
        <taxon>Cytophagales</taxon>
        <taxon>Spirosomataceae</taxon>
        <taxon>Fibrella</taxon>
    </lineage>
</organism>
<comment type="caution">
    <text evidence="1">The sequence shown here is derived from an EMBL/GenBank/DDBJ whole genome shotgun (WGS) entry which is preliminary data.</text>
</comment>
<name>A0ABS3JQX5_9BACT</name>
<sequence>MDSPTGKNPPFDAQTAPTVAAIIKDFYDRSALTITIYICDTSDRREKARWYKFNRWYDHFNANNYFRADQAVLDEKDGVLYHCAFIIKANNPNKMAVITAFNQLMDGYNVAK</sequence>
<reference evidence="1 2" key="1">
    <citation type="submission" date="2021-03" db="EMBL/GenBank/DDBJ databases">
        <title>Fibrella sp. HMF5405 genome sequencing and assembly.</title>
        <authorList>
            <person name="Kang H."/>
            <person name="Kim H."/>
            <person name="Bae S."/>
            <person name="Joh K."/>
        </authorList>
    </citation>
    <scope>NUCLEOTIDE SEQUENCE [LARGE SCALE GENOMIC DNA]</scope>
    <source>
        <strain evidence="1 2">HMF5405</strain>
    </source>
</reference>
<dbReference type="EMBL" id="JAFMYW010000009">
    <property type="protein sequence ID" value="MBO0951853.1"/>
    <property type="molecule type" value="Genomic_DNA"/>
</dbReference>
<evidence type="ECO:0000313" key="2">
    <source>
        <dbReference type="Proteomes" id="UP000664628"/>
    </source>
</evidence>
<gene>
    <name evidence="1" type="ORF">J2I46_24935</name>
</gene>
<dbReference type="InterPro" id="IPR046167">
    <property type="entry name" value="DUF6169"/>
</dbReference>
<keyword evidence="2" id="KW-1185">Reference proteome</keyword>
<evidence type="ECO:0000313" key="1">
    <source>
        <dbReference type="EMBL" id="MBO0951853.1"/>
    </source>
</evidence>
<accession>A0ABS3JQX5</accession>
<dbReference type="RefSeq" id="WP_207331806.1">
    <property type="nucleotide sequence ID" value="NZ_JAFMYW010000009.1"/>
</dbReference>
<proteinExistence type="predicted"/>
<protein>
    <submittedName>
        <fullName evidence="1">Uncharacterized protein</fullName>
    </submittedName>
</protein>